<dbReference type="PhylomeDB" id="B8MA37"/>
<dbReference type="OMA" id="SMVRTHH"/>
<feature type="domain" description="ABC1 atypical kinase-like" evidence="3">
    <location>
        <begin position="307"/>
        <end position="454"/>
    </location>
</feature>
<proteinExistence type="inferred from homology"/>
<keyword evidence="4" id="KW-0830">Ubiquinone</keyword>
<dbReference type="CDD" id="cd13971">
    <property type="entry name" value="ADCK2-like"/>
    <property type="match status" value="1"/>
</dbReference>
<keyword evidence="2" id="KW-1133">Transmembrane helix</keyword>
<dbReference type="PANTHER" id="PTHR45890:SF1">
    <property type="entry name" value="AARF DOMAIN CONTAINING KINASE 2"/>
    <property type="match status" value="1"/>
</dbReference>
<dbReference type="eggNOG" id="KOG1236">
    <property type="taxonomic scope" value="Eukaryota"/>
</dbReference>
<accession>B8MA37</accession>
<dbReference type="InParanoid" id="B8MA37"/>
<dbReference type="STRING" id="441959.B8MA37"/>
<dbReference type="InterPro" id="IPR052402">
    <property type="entry name" value="ADCK_kinase"/>
</dbReference>
<keyword evidence="2" id="KW-0812">Transmembrane</keyword>
<dbReference type="InterPro" id="IPR011009">
    <property type="entry name" value="Kinase-like_dom_sf"/>
</dbReference>
<evidence type="ECO:0000313" key="5">
    <source>
        <dbReference type="Proteomes" id="UP000001745"/>
    </source>
</evidence>
<dbReference type="FunCoup" id="B8MA37">
    <property type="interactions" value="93"/>
</dbReference>
<protein>
    <submittedName>
        <fullName evidence="4">Ubiquinone biosynthesis protein, putative</fullName>
    </submittedName>
</protein>
<feature type="transmembrane region" description="Helical" evidence="2">
    <location>
        <begin position="140"/>
        <end position="160"/>
    </location>
</feature>
<evidence type="ECO:0000256" key="1">
    <source>
        <dbReference type="ARBA" id="ARBA00009670"/>
    </source>
</evidence>
<sequence>MKAPVVLCRLCLRRGAHQTFGATPSLRTSLRTFSSDTVSRSKTQFWHRQLLQRWNKIGRSGAPIVGSVLFAAALGPGAFMELAEKNGEHETGEMQMLEASRQEIRKTVSKDARGFTRLKQELCVFLYCYVYEPIATGFRFLHLTIIFLPVLVSAPIIWVGKRNPDRDNQRWGTLWWFNFLVKSMERAGPAFIKLGQWAASRTDIFPPELCSRLSSLHSHAPAHSLHATKKILCKAFHGLPFEEIFEEFQEEPLGVGAIAQVYKAKLKPDIAAQYQEELQGMPRDLAARVRKNVDVLVKSSPQRVPSSYVAIKVLHPKVDVIVRRDLDIMRLFANIINVIPTMEWLSLPGEVDQFGEMMKLQLDLRIEATNLVIFREHFKSRTTAWFPYPFTEYSTREVLVEEFAQGIPLSVFLKKGGGVYQEEIADEGLDAFLRMLLLDNFVHADLHPGNIMVRFYKPSQLDISLKAPKRAQEVTSTAELDVNEQVLRRLRPHTKDPKAWKAALAELDAEGYRPQLLFIDTGLVTQLNDKNRRNFLDLFRAVADFDGYKAGHLMVDRCRQPEAVLDPEIFSLKMQHLVLGVKSRTFALGNIKIGDVLSQVLQMVREHHVRLEGDFVNVVISILLLEGIGRSLDPDLDLFKSALPILRQLGSGTTLLQDVCHGDTSMLRVWFGLEARTFLQASLESVENCVKYDLLAPNI</sequence>
<dbReference type="VEuPathDB" id="FungiDB:TSTA_121100"/>
<gene>
    <name evidence="4" type="ORF">TSTA_121100</name>
</gene>
<evidence type="ECO:0000259" key="3">
    <source>
        <dbReference type="Pfam" id="PF03109"/>
    </source>
</evidence>
<dbReference type="HOGENOM" id="CLU_006533_6_0_1"/>
<evidence type="ECO:0000313" key="4">
    <source>
        <dbReference type="EMBL" id="EED18366.1"/>
    </source>
</evidence>
<dbReference type="EMBL" id="EQ962655">
    <property type="protein sequence ID" value="EED18366.1"/>
    <property type="molecule type" value="Genomic_DNA"/>
</dbReference>
<dbReference type="PANTHER" id="PTHR45890">
    <property type="entry name" value="AARF DOMAIN CONTAINING KINASE 2 (PREDICTED)"/>
    <property type="match status" value="1"/>
</dbReference>
<comment type="similarity">
    <text evidence="1">Belongs to the protein kinase superfamily. ADCK protein kinase family.</text>
</comment>
<dbReference type="InterPro" id="IPR044095">
    <property type="entry name" value="ADCK2_dom"/>
</dbReference>
<dbReference type="RefSeq" id="XP_002482358.1">
    <property type="nucleotide sequence ID" value="XM_002482313.1"/>
</dbReference>
<organism evidence="4 5">
    <name type="scientific">Talaromyces stipitatus (strain ATCC 10500 / CBS 375.48 / QM 6759 / NRRL 1006)</name>
    <name type="common">Penicillium stipitatum</name>
    <dbReference type="NCBI Taxonomy" id="441959"/>
    <lineage>
        <taxon>Eukaryota</taxon>
        <taxon>Fungi</taxon>
        <taxon>Dikarya</taxon>
        <taxon>Ascomycota</taxon>
        <taxon>Pezizomycotina</taxon>
        <taxon>Eurotiomycetes</taxon>
        <taxon>Eurotiomycetidae</taxon>
        <taxon>Eurotiales</taxon>
        <taxon>Trichocomaceae</taxon>
        <taxon>Talaromyces</taxon>
        <taxon>Talaromyces sect. Talaromyces</taxon>
    </lineage>
</organism>
<dbReference type="SUPFAM" id="SSF56112">
    <property type="entry name" value="Protein kinase-like (PK-like)"/>
    <property type="match status" value="1"/>
</dbReference>
<evidence type="ECO:0000256" key="2">
    <source>
        <dbReference type="SAM" id="Phobius"/>
    </source>
</evidence>
<dbReference type="Proteomes" id="UP000001745">
    <property type="component" value="Unassembled WGS sequence"/>
</dbReference>
<dbReference type="Pfam" id="PF03109">
    <property type="entry name" value="ABC1"/>
    <property type="match status" value="2"/>
</dbReference>
<keyword evidence="2" id="KW-0472">Membrane</keyword>
<dbReference type="GO" id="GO:0005739">
    <property type="term" value="C:mitochondrion"/>
    <property type="evidence" value="ECO:0007669"/>
    <property type="project" value="TreeGrafter"/>
</dbReference>
<feature type="domain" description="ABC1 atypical kinase-like" evidence="3">
    <location>
        <begin position="216"/>
        <end position="267"/>
    </location>
</feature>
<keyword evidence="5" id="KW-1185">Reference proteome</keyword>
<name>B8MA37_TALSN</name>
<dbReference type="GeneID" id="8102449"/>
<dbReference type="AlphaFoldDB" id="B8MA37"/>
<dbReference type="InterPro" id="IPR004147">
    <property type="entry name" value="ABC1_dom"/>
</dbReference>
<reference evidence="5" key="1">
    <citation type="journal article" date="2015" name="Genome Announc.">
        <title>Genome sequence of the AIDS-associated pathogen Penicillium marneffei (ATCC18224) and its near taxonomic relative Talaromyces stipitatus (ATCC10500).</title>
        <authorList>
            <person name="Nierman W.C."/>
            <person name="Fedorova-Abrams N.D."/>
            <person name="Andrianopoulos A."/>
        </authorList>
    </citation>
    <scope>NUCLEOTIDE SEQUENCE [LARGE SCALE GENOMIC DNA]</scope>
    <source>
        <strain evidence="5">ATCC 10500 / CBS 375.48 / QM 6759 / NRRL 1006</strain>
    </source>
</reference>
<dbReference type="OrthoDB" id="1290869at2759"/>